<reference evidence="2" key="2">
    <citation type="submission" date="2017-10" db="EMBL/GenBank/DDBJ databases">
        <title>Ladona fulva Genome sequencing and assembly.</title>
        <authorList>
            <person name="Murali S."/>
            <person name="Richards S."/>
            <person name="Bandaranaike D."/>
            <person name="Bellair M."/>
            <person name="Blankenburg K."/>
            <person name="Chao H."/>
            <person name="Dinh H."/>
            <person name="Doddapaneni H."/>
            <person name="Dugan-Rocha S."/>
            <person name="Elkadiri S."/>
            <person name="Gnanaolivu R."/>
            <person name="Hernandez B."/>
            <person name="Skinner E."/>
            <person name="Javaid M."/>
            <person name="Lee S."/>
            <person name="Li M."/>
            <person name="Ming W."/>
            <person name="Munidasa M."/>
            <person name="Muniz J."/>
            <person name="Nguyen L."/>
            <person name="Hughes D."/>
            <person name="Osuji N."/>
            <person name="Pu L.-L."/>
            <person name="Puazo M."/>
            <person name="Qu C."/>
            <person name="Quiroz J."/>
            <person name="Raj R."/>
            <person name="Weissenberger G."/>
            <person name="Xin Y."/>
            <person name="Zou X."/>
            <person name="Han Y."/>
            <person name="Worley K."/>
            <person name="Muzny D."/>
            <person name="Gibbs R."/>
        </authorList>
    </citation>
    <scope>NUCLEOTIDE SEQUENCE</scope>
    <source>
        <strain evidence="2">Sampled in the wild</strain>
    </source>
</reference>
<keyword evidence="3" id="KW-1185">Reference proteome</keyword>
<organism evidence="2 3">
    <name type="scientific">Ladona fulva</name>
    <name type="common">Scarce chaser dragonfly</name>
    <name type="synonym">Libellula fulva</name>
    <dbReference type="NCBI Taxonomy" id="123851"/>
    <lineage>
        <taxon>Eukaryota</taxon>
        <taxon>Metazoa</taxon>
        <taxon>Ecdysozoa</taxon>
        <taxon>Arthropoda</taxon>
        <taxon>Hexapoda</taxon>
        <taxon>Insecta</taxon>
        <taxon>Pterygota</taxon>
        <taxon>Palaeoptera</taxon>
        <taxon>Odonata</taxon>
        <taxon>Epiprocta</taxon>
        <taxon>Anisoptera</taxon>
        <taxon>Libelluloidea</taxon>
        <taxon>Libellulidae</taxon>
        <taxon>Ladona</taxon>
    </lineage>
</organism>
<comment type="caution">
    <text evidence="2">The sequence shown here is derived from an EMBL/GenBank/DDBJ whole genome shotgun (WGS) entry which is preliminary data.</text>
</comment>
<proteinExistence type="predicted"/>
<evidence type="ECO:0000313" key="2">
    <source>
        <dbReference type="EMBL" id="KAG8231012.1"/>
    </source>
</evidence>
<feature type="region of interest" description="Disordered" evidence="1">
    <location>
        <begin position="119"/>
        <end position="155"/>
    </location>
</feature>
<gene>
    <name evidence="2" type="ORF">J437_LFUL010934</name>
</gene>
<evidence type="ECO:0000256" key="1">
    <source>
        <dbReference type="SAM" id="MobiDB-lite"/>
    </source>
</evidence>
<reference evidence="2" key="1">
    <citation type="submission" date="2013-04" db="EMBL/GenBank/DDBJ databases">
        <authorList>
            <person name="Qu J."/>
            <person name="Murali S.C."/>
            <person name="Bandaranaike D."/>
            <person name="Bellair M."/>
            <person name="Blankenburg K."/>
            <person name="Chao H."/>
            <person name="Dinh H."/>
            <person name="Doddapaneni H."/>
            <person name="Downs B."/>
            <person name="Dugan-Rocha S."/>
            <person name="Elkadiri S."/>
            <person name="Gnanaolivu R.D."/>
            <person name="Hernandez B."/>
            <person name="Javaid M."/>
            <person name="Jayaseelan J.C."/>
            <person name="Lee S."/>
            <person name="Li M."/>
            <person name="Ming W."/>
            <person name="Munidasa M."/>
            <person name="Muniz J."/>
            <person name="Nguyen L."/>
            <person name="Ongeri F."/>
            <person name="Osuji N."/>
            <person name="Pu L.-L."/>
            <person name="Puazo M."/>
            <person name="Qu C."/>
            <person name="Quiroz J."/>
            <person name="Raj R."/>
            <person name="Weissenberger G."/>
            <person name="Xin Y."/>
            <person name="Zou X."/>
            <person name="Han Y."/>
            <person name="Richards S."/>
            <person name="Worley K."/>
            <person name="Muzny D."/>
            <person name="Gibbs R."/>
        </authorList>
    </citation>
    <scope>NUCLEOTIDE SEQUENCE</scope>
    <source>
        <strain evidence="2">Sampled in the wild</strain>
    </source>
</reference>
<accession>A0A8K0KAY4</accession>
<dbReference type="AlphaFoldDB" id="A0A8K0KAY4"/>
<dbReference type="Proteomes" id="UP000792457">
    <property type="component" value="Unassembled WGS sequence"/>
</dbReference>
<name>A0A8K0KAY4_LADFU</name>
<evidence type="ECO:0000313" key="3">
    <source>
        <dbReference type="Proteomes" id="UP000792457"/>
    </source>
</evidence>
<dbReference type="OrthoDB" id="6160402at2759"/>
<sequence length="155" mass="17440">MFGHEHGGVAQISRKKQQYLLTQIGNADQTPIFFDMTCNTTVEVKGANSVLVKSTGAEKQQCTLMLATTADGRKLPSENVVLMDYRWKFITAEIIEKSFKKTGISNKLDGTEDDMIWNYCNEDDHENEGDDVDDNLEEMANSEEDETSSDDDDDQ</sequence>
<dbReference type="EMBL" id="KZ308522">
    <property type="protein sequence ID" value="KAG8231012.1"/>
    <property type="molecule type" value="Genomic_DNA"/>
</dbReference>
<protein>
    <submittedName>
        <fullName evidence="2">Uncharacterized protein</fullName>
    </submittedName>
</protein>